<organism evidence="2 3">
    <name type="scientific">Actinokineospora auranticolor</name>
    <dbReference type="NCBI Taxonomy" id="155976"/>
    <lineage>
        <taxon>Bacteria</taxon>
        <taxon>Bacillati</taxon>
        <taxon>Actinomycetota</taxon>
        <taxon>Actinomycetes</taxon>
        <taxon>Pseudonocardiales</taxon>
        <taxon>Pseudonocardiaceae</taxon>
        <taxon>Actinokineospora</taxon>
    </lineage>
</organism>
<dbReference type="EMBL" id="PTIX01000002">
    <property type="protein sequence ID" value="PPK70580.1"/>
    <property type="molecule type" value="Genomic_DNA"/>
</dbReference>
<feature type="signal peptide" evidence="1">
    <location>
        <begin position="1"/>
        <end position="28"/>
    </location>
</feature>
<evidence type="ECO:0000313" key="2">
    <source>
        <dbReference type="EMBL" id="PPK70580.1"/>
    </source>
</evidence>
<accession>A0A2S6GZJ7</accession>
<keyword evidence="3" id="KW-1185">Reference proteome</keyword>
<name>A0A2S6GZJ7_9PSEU</name>
<proteinExistence type="predicted"/>
<evidence type="ECO:0008006" key="4">
    <source>
        <dbReference type="Google" id="ProtNLM"/>
    </source>
</evidence>
<keyword evidence="1" id="KW-0732">Signal</keyword>
<dbReference type="Proteomes" id="UP000239203">
    <property type="component" value="Unassembled WGS sequence"/>
</dbReference>
<dbReference type="AlphaFoldDB" id="A0A2S6GZJ7"/>
<dbReference type="RefSeq" id="WP_245931097.1">
    <property type="nucleotide sequence ID" value="NZ_CP154825.1"/>
</dbReference>
<comment type="caution">
    <text evidence="2">The sequence shown here is derived from an EMBL/GenBank/DDBJ whole genome shotgun (WGS) entry which is preliminary data.</text>
</comment>
<feature type="chain" id="PRO_5015765717" description="Lamin tail-like protein" evidence="1">
    <location>
        <begin position="29"/>
        <end position="206"/>
    </location>
</feature>
<evidence type="ECO:0000256" key="1">
    <source>
        <dbReference type="SAM" id="SignalP"/>
    </source>
</evidence>
<sequence length="206" mass="21059">MRRFLTAAVITATLASGAAVALSSVATAAPDSAPLVSSTVLVNEVATRGPNGAQDEFVEIRNVSLNYIDLSNYVLRVYSSTNVLVDTIPLMGIQLAPRSNPGEFVTLLGPNFSGTADGQTLPYAIPGLVGIPDNGGVAIYSVGGAKVDGVAFSAGANNAREGAAALSQVTVDDQLAAANGRDVVSSDTDNNQLNFSRHVRTPGALN</sequence>
<reference evidence="2 3" key="1">
    <citation type="submission" date="2018-02" db="EMBL/GenBank/DDBJ databases">
        <title>Genomic Encyclopedia of Archaeal and Bacterial Type Strains, Phase II (KMG-II): from individual species to whole genera.</title>
        <authorList>
            <person name="Goeker M."/>
        </authorList>
    </citation>
    <scope>NUCLEOTIDE SEQUENCE [LARGE SCALE GENOMIC DNA]</scope>
    <source>
        <strain evidence="2 3">YU 961-1</strain>
    </source>
</reference>
<evidence type="ECO:0000313" key="3">
    <source>
        <dbReference type="Proteomes" id="UP000239203"/>
    </source>
</evidence>
<protein>
    <recommendedName>
        <fullName evidence="4">Lamin tail-like protein</fullName>
    </recommendedName>
</protein>
<gene>
    <name evidence="2" type="ORF">CLV40_102495</name>
</gene>